<dbReference type="AlphaFoldDB" id="A0AAN8FTE0"/>
<reference evidence="1 2" key="1">
    <citation type="submission" date="2019-10" db="EMBL/GenBank/DDBJ databases">
        <title>Assembly and Annotation for the nematode Trichostrongylus colubriformis.</title>
        <authorList>
            <person name="Martin J."/>
        </authorList>
    </citation>
    <scope>NUCLEOTIDE SEQUENCE [LARGE SCALE GENOMIC DNA]</scope>
    <source>
        <strain evidence="1">G859</strain>
        <tissue evidence="1">Whole worm</tissue>
    </source>
</reference>
<name>A0AAN8FTE0_TRICO</name>
<accession>A0AAN8FTE0</accession>
<comment type="caution">
    <text evidence="1">The sequence shown here is derived from an EMBL/GenBank/DDBJ whole genome shotgun (WGS) entry which is preliminary data.</text>
</comment>
<gene>
    <name evidence="1" type="ORF">GCK32_011962</name>
</gene>
<evidence type="ECO:0000313" key="2">
    <source>
        <dbReference type="Proteomes" id="UP001331761"/>
    </source>
</evidence>
<dbReference type="Proteomes" id="UP001331761">
    <property type="component" value="Unassembled WGS sequence"/>
</dbReference>
<organism evidence="1 2">
    <name type="scientific">Trichostrongylus colubriformis</name>
    <name type="common">Black scour worm</name>
    <dbReference type="NCBI Taxonomy" id="6319"/>
    <lineage>
        <taxon>Eukaryota</taxon>
        <taxon>Metazoa</taxon>
        <taxon>Ecdysozoa</taxon>
        <taxon>Nematoda</taxon>
        <taxon>Chromadorea</taxon>
        <taxon>Rhabditida</taxon>
        <taxon>Rhabditina</taxon>
        <taxon>Rhabditomorpha</taxon>
        <taxon>Strongyloidea</taxon>
        <taxon>Trichostrongylidae</taxon>
        <taxon>Trichostrongylus</taxon>
    </lineage>
</organism>
<evidence type="ECO:0000313" key="1">
    <source>
        <dbReference type="EMBL" id="KAK5976315.1"/>
    </source>
</evidence>
<sequence length="193" mass="22460">MKRSLITLSNSVNNLCNSALSHSELVQRHQYLKLTLEKLELRFLLTRTHLREAWRYPPLLFATGEIQPFEWNRLWETTLQDDLVVNPREVEEQISHALDTIGVDPTRLYDLYEDITASDQQQQTHFRHDVLKSLREIAAGLPKENTFEDNLHAGEGDQDAQAREREMIQRNANFMEPLAGLNENEEPLIVVDE</sequence>
<dbReference type="EMBL" id="WIXE01012004">
    <property type="protein sequence ID" value="KAK5976315.1"/>
    <property type="molecule type" value="Genomic_DNA"/>
</dbReference>
<protein>
    <submittedName>
        <fullName evidence="1">Uncharacterized protein</fullName>
    </submittedName>
</protein>
<keyword evidence="2" id="KW-1185">Reference proteome</keyword>
<proteinExistence type="predicted"/>